<dbReference type="Pfam" id="PF00589">
    <property type="entry name" value="Phage_integrase"/>
    <property type="match status" value="1"/>
</dbReference>
<dbReference type="AlphaFoldDB" id="A0A1I3S9R0"/>
<dbReference type="PANTHER" id="PTHR30629">
    <property type="entry name" value="PROPHAGE INTEGRASE"/>
    <property type="match status" value="1"/>
</dbReference>
<dbReference type="InterPro" id="IPR013762">
    <property type="entry name" value="Integrase-like_cat_sf"/>
</dbReference>
<keyword evidence="2" id="KW-0229">DNA integration</keyword>
<evidence type="ECO:0000259" key="7">
    <source>
        <dbReference type="PROSITE" id="PS51900"/>
    </source>
</evidence>
<dbReference type="PROSITE" id="PS51900">
    <property type="entry name" value="CB"/>
    <property type="match status" value="1"/>
</dbReference>
<evidence type="ECO:0000256" key="5">
    <source>
        <dbReference type="PROSITE-ProRule" id="PRU01248"/>
    </source>
</evidence>
<reference evidence="9" key="1">
    <citation type="submission" date="2016-10" db="EMBL/GenBank/DDBJ databases">
        <authorList>
            <person name="Varghese N."/>
            <person name="Submissions S."/>
        </authorList>
    </citation>
    <scope>NUCLEOTIDE SEQUENCE [LARGE SCALE GENOMIC DNA]</scope>
    <source>
        <strain evidence="9">DSM 26471</strain>
    </source>
</reference>
<proteinExistence type="inferred from homology"/>
<dbReference type="Gene3D" id="1.10.443.10">
    <property type="entry name" value="Intergrase catalytic core"/>
    <property type="match status" value="1"/>
</dbReference>
<dbReference type="PROSITE" id="PS51898">
    <property type="entry name" value="TYR_RECOMBINASE"/>
    <property type="match status" value="1"/>
</dbReference>
<feature type="domain" description="Core-binding (CB)" evidence="7">
    <location>
        <begin position="134"/>
        <end position="221"/>
    </location>
</feature>
<evidence type="ECO:0000256" key="3">
    <source>
        <dbReference type="ARBA" id="ARBA00023125"/>
    </source>
</evidence>
<feature type="domain" description="Tyr recombinase" evidence="6">
    <location>
        <begin position="245"/>
        <end position="424"/>
    </location>
</feature>
<dbReference type="PANTHER" id="PTHR30629:SF2">
    <property type="entry name" value="PROPHAGE INTEGRASE INTS-RELATED"/>
    <property type="match status" value="1"/>
</dbReference>
<name>A0A1I3S9R0_9RHOB</name>
<dbReference type="InterPro" id="IPR050808">
    <property type="entry name" value="Phage_Integrase"/>
</dbReference>
<dbReference type="GO" id="GO:0015074">
    <property type="term" value="P:DNA integration"/>
    <property type="evidence" value="ECO:0007669"/>
    <property type="project" value="UniProtKB-KW"/>
</dbReference>
<dbReference type="InterPro" id="IPR002104">
    <property type="entry name" value="Integrase_catalytic"/>
</dbReference>
<dbReference type="InterPro" id="IPR044068">
    <property type="entry name" value="CB"/>
</dbReference>
<evidence type="ECO:0000256" key="1">
    <source>
        <dbReference type="ARBA" id="ARBA00008857"/>
    </source>
</evidence>
<dbReference type="STRING" id="588602.SAMN04487991_2390"/>
<keyword evidence="3 5" id="KW-0238">DNA-binding</keyword>
<protein>
    <submittedName>
        <fullName evidence="8">Site-specific recombinase XerD</fullName>
    </submittedName>
</protein>
<evidence type="ECO:0000313" key="9">
    <source>
        <dbReference type="Proteomes" id="UP000199630"/>
    </source>
</evidence>
<dbReference type="Proteomes" id="UP000199630">
    <property type="component" value="Unassembled WGS sequence"/>
</dbReference>
<keyword evidence="9" id="KW-1185">Reference proteome</keyword>
<comment type="similarity">
    <text evidence="1">Belongs to the 'phage' integrase family.</text>
</comment>
<evidence type="ECO:0000256" key="4">
    <source>
        <dbReference type="ARBA" id="ARBA00023172"/>
    </source>
</evidence>
<sequence>MAEKLPKYVFKRPNGSYRYKRNVPKDLRRVIPKATVYRKLGNTYQEAIAALPVAHAEIEALFDRERRTSDEHRAAMLVRERLGKSTYNAYRDGVIDIYWQEYDDLLELAEDTEGNVPPGVTNALNRARYIKPSVTFDQALREYEEFLREDGKDDSGLKARMARIKRDLIICLGDKLFEQADLKLITRANANAFRDMLLARMSPNSVQRNVGVVKAALNHAILEHDLDIKNVFQALKIKGAGSSKTDRLPITDEQLRDIWPAFKSSTTALSLLLLLTDTGARLSEITGLATGDIDLEAGILHIRENSFRSLKTKTSTRDVPLSQRATDCLRELTKSMPDGSPIFSRYAVPRGNDKASAMLMKRLRSVISDKKITIHSLRHRMKDKLRNTGCPEVLSMAILGHSTNTVAANYGSGYAIQTMRDAMAKVWPSTPS</sequence>
<dbReference type="SUPFAM" id="SSF56349">
    <property type="entry name" value="DNA breaking-rejoining enzymes"/>
    <property type="match status" value="1"/>
</dbReference>
<organism evidence="8 9">
    <name type="scientific">Celeribacter neptunius</name>
    <dbReference type="NCBI Taxonomy" id="588602"/>
    <lineage>
        <taxon>Bacteria</taxon>
        <taxon>Pseudomonadati</taxon>
        <taxon>Pseudomonadota</taxon>
        <taxon>Alphaproteobacteria</taxon>
        <taxon>Rhodobacterales</taxon>
        <taxon>Roseobacteraceae</taxon>
        <taxon>Celeribacter</taxon>
    </lineage>
</organism>
<dbReference type="InterPro" id="IPR011010">
    <property type="entry name" value="DNA_brk_join_enz"/>
</dbReference>
<dbReference type="GO" id="GO:0006310">
    <property type="term" value="P:DNA recombination"/>
    <property type="evidence" value="ECO:0007669"/>
    <property type="project" value="UniProtKB-KW"/>
</dbReference>
<evidence type="ECO:0000259" key="6">
    <source>
        <dbReference type="PROSITE" id="PS51898"/>
    </source>
</evidence>
<dbReference type="EMBL" id="FORH01000004">
    <property type="protein sequence ID" value="SFJ55573.1"/>
    <property type="molecule type" value="Genomic_DNA"/>
</dbReference>
<dbReference type="Gene3D" id="1.10.150.130">
    <property type="match status" value="1"/>
</dbReference>
<evidence type="ECO:0000256" key="2">
    <source>
        <dbReference type="ARBA" id="ARBA00022908"/>
    </source>
</evidence>
<accession>A0A1I3S9R0</accession>
<gene>
    <name evidence="8" type="ORF">SAMN04487991_2390</name>
</gene>
<evidence type="ECO:0000313" key="8">
    <source>
        <dbReference type="EMBL" id="SFJ55573.1"/>
    </source>
</evidence>
<dbReference type="InterPro" id="IPR010998">
    <property type="entry name" value="Integrase_recombinase_N"/>
</dbReference>
<dbReference type="GO" id="GO:0003677">
    <property type="term" value="F:DNA binding"/>
    <property type="evidence" value="ECO:0007669"/>
    <property type="project" value="UniProtKB-UniRule"/>
</dbReference>
<keyword evidence="4" id="KW-0233">DNA recombination</keyword>